<keyword evidence="2" id="KW-0040">ANK repeat</keyword>
<dbReference type="InterPro" id="IPR051637">
    <property type="entry name" value="Ank_repeat_dom-contain_49"/>
</dbReference>
<dbReference type="InterPro" id="IPR036770">
    <property type="entry name" value="Ankyrin_rpt-contain_sf"/>
</dbReference>
<dbReference type="EMBL" id="CABFNP030000761">
    <property type="protein sequence ID" value="CAI6085292.1"/>
    <property type="molecule type" value="Genomic_DNA"/>
</dbReference>
<evidence type="ECO:0000313" key="4">
    <source>
        <dbReference type="Proteomes" id="UP001160390"/>
    </source>
</evidence>
<sequence length="516" mass="57356">MLRFLVEEQGANINIQDSEITGSREMRKPVKGKGALHELASNGNWWAAARGLPCLLKQGAEVDLREKTNRTPLMHAHSSQGAHYLIDRPRCRHKFGFNCLTHTTQNLEIVKLLMSCGASVQPEVFHCLLKERNMDESTPLILDTICTRIDVNSRCTSLNSMATEAKGVPVIKQERYALYLAAAPNPMFFQPGSRIQYSIDQKSAGDRCSSQTWCQPLRQFFKRGKPVEGDTEDSVEEVTLLHDLLEIEGLYRAGPEQSKGRPSSAKYLIEKGACITARDNDQKNALHHIFESRTTGGLESLSLIMSRAPDLVHQVDISGASPLLYALQRFFSPMASDTRPIKMLLDAGVNPHVEDAQRNNPLHILGARLAGHGWSEEQVLQIHGLYQRFISLGLPIKDGENPMLSFFKNQGLDVGYKYATGQDAKRQLDIFSATEANAFALDADGNTLLHTVAATTGSLQNGEAGEIMVQRFQWLIGQSLDIMAENSLFQKCLDVAMVNGNQAILKLFERNKEEPI</sequence>
<accession>A0AA35LXU8</accession>
<comment type="caution">
    <text evidence="3">The sequence shown here is derived from an EMBL/GenBank/DDBJ whole genome shotgun (WGS) entry which is preliminary data.</text>
</comment>
<dbReference type="AlphaFoldDB" id="A0AA35LXU8"/>
<dbReference type="SUPFAM" id="SSF48403">
    <property type="entry name" value="Ankyrin repeat"/>
    <property type="match status" value="2"/>
</dbReference>
<keyword evidence="4" id="KW-1185">Reference proteome</keyword>
<reference evidence="3" key="1">
    <citation type="submission" date="2023-01" db="EMBL/GenBank/DDBJ databases">
        <authorList>
            <person name="Piombo E."/>
        </authorList>
    </citation>
    <scope>NUCLEOTIDE SEQUENCE</scope>
</reference>
<dbReference type="PANTHER" id="PTHR24180:SF45">
    <property type="entry name" value="POLY [ADP-RIBOSE] POLYMERASE TANKYRASE"/>
    <property type="match status" value="1"/>
</dbReference>
<evidence type="ECO:0000256" key="2">
    <source>
        <dbReference type="ARBA" id="ARBA00023043"/>
    </source>
</evidence>
<organism evidence="3 4">
    <name type="scientific">Clonostachys chloroleuca</name>
    <dbReference type="NCBI Taxonomy" id="1926264"/>
    <lineage>
        <taxon>Eukaryota</taxon>
        <taxon>Fungi</taxon>
        <taxon>Dikarya</taxon>
        <taxon>Ascomycota</taxon>
        <taxon>Pezizomycotina</taxon>
        <taxon>Sordariomycetes</taxon>
        <taxon>Hypocreomycetidae</taxon>
        <taxon>Hypocreales</taxon>
        <taxon>Bionectriaceae</taxon>
        <taxon>Clonostachys</taxon>
    </lineage>
</organism>
<evidence type="ECO:0008006" key="5">
    <source>
        <dbReference type="Google" id="ProtNLM"/>
    </source>
</evidence>
<evidence type="ECO:0000256" key="1">
    <source>
        <dbReference type="ARBA" id="ARBA00022737"/>
    </source>
</evidence>
<dbReference type="PANTHER" id="PTHR24180">
    <property type="entry name" value="CYCLIN-DEPENDENT KINASE INHIBITOR 2C-RELATED"/>
    <property type="match status" value="1"/>
</dbReference>
<keyword evidence="1" id="KW-0677">Repeat</keyword>
<dbReference type="Proteomes" id="UP001160390">
    <property type="component" value="Unassembled WGS sequence"/>
</dbReference>
<dbReference type="Gene3D" id="1.25.40.20">
    <property type="entry name" value="Ankyrin repeat-containing domain"/>
    <property type="match status" value="2"/>
</dbReference>
<protein>
    <recommendedName>
        <fullName evidence="5">Ankyrin repeat protein</fullName>
    </recommendedName>
</protein>
<evidence type="ECO:0000313" key="3">
    <source>
        <dbReference type="EMBL" id="CAI6085292.1"/>
    </source>
</evidence>
<proteinExistence type="predicted"/>
<name>A0AA35LXU8_9HYPO</name>
<gene>
    <name evidence="3" type="ORF">CCHLO57077_00014177</name>
</gene>